<proteinExistence type="predicted"/>
<dbReference type="PROSITE" id="PS01009">
    <property type="entry name" value="CRISP_1"/>
    <property type="match status" value="1"/>
</dbReference>
<dbReference type="InterPro" id="IPR018244">
    <property type="entry name" value="Allrgn_V5/Tpx1_CS"/>
</dbReference>
<evidence type="ECO:0008006" key="3">
    <source>
        <dbReference type="Google" id="ProtNLM"/>
    </source>
</evidence>
<gene>
    <name evidence="1" type="ORF">HAX54_048981</name>
</gene>
<dbReference type="Proteomes" id="UP000823775">
    <property type="component" value="Unassembled WGS sequence"/>
</dbReference>
<reference evidence="1 2" key="1">
    <citation type="journal article" date="2021" name="BMC Genomics">
        <title>Datura genome reveals duplications of psychoactive alkaloid biosynthetic genes and high mutation rate following tissue culture.</title>
        <authorList>
            <person name="Rajewski A."/>
            <person name="Carter-House D."/>
            <person name="Stajich J."/>
            <person name="Litt A."/>
        </authorList>
    </citation>
    <scope>NUCLEOTIDE SEQUENCE [LARGE SCALE GENOMIC DNA]</scope>
    <source>
        <strain evidence="1">AR-01</strain>
    </source>
</reference>
<name>A0ABS8WNR4_DATST</name>
<organism evidence="1 2">
    <name type="scientific">Datura stramonium</name>
    <name type="common">Jimsonweed</name>
    <name type="synonym">Common thornapple</name>
    <dbReference type="NCBI Taxonomy" id="4076"/>
    <lineage>
        <taxon>Eukaryota</taxon>
        <taxon>Viridiplantae</taxon>
        <taxon>Streptophyta</taxon>
        <taxon>Embryophyta</taxon>
        <taxon>Tracheophyta</taxon>
        <taxon>Spermatophyta</taxon>
        <taxon>Magnoliopsida</taxon>
        <taxon>eudicotyledons</taxon>
        <taxon>Gunneridae</taxon>
        <taxon>Pentapetalae</taxon>
        <taxon>asterids</taxon>
        <taxon>lamiids</taxon>
        <taxon>Solanales</taxon>
        <taxon>Solanaceae</taxon>
        <taxon>Solanoideae</taxon>
        <taxon>Datureae</taxon>
        <taxon>Datura</taxon>
    </lineage>
</organism>
<keyword evidence="2" id="KW-1185">Reference proteome</keyword>
<dbReference type="EMBL" id="JACEIK010008202">
    <property type="protein sequence ID" value="MCE3051140.1"/>
    <property type="molecule type" value="Genomic_DNA"/>
</dbReference>
<sequence>MPLYGRELLFPLNGWMNNWLAEFESYVTGGWGDDAVPSYVNCPEKSDDLCLQQSPYKGKQHWKCIVRQSDLPSPPHNAHLFAFRLAHSSNFKLKITTRTRGKTLPREAATLRGGGRAAVGGGEALTTTMLPTNVLVKTVRTLYSSSVMRLGPSKLWSGSLQQWVVPYFTLSEAPQNSPQDYLAVHNDASCSSWGRAYVLGCRLGIPSTKLCQLKNWRLQLNSFSGPGRTLPRAGRLHSEGGCAVGCRRSLTTTMLPTNASGKQCGHYTQVVWRTSLTRLWSAQAATTGWASHFATTISEKNHAF</sequence>
<evidence type="ECO:0000313" key="2">
    <source>
        <dbReference type="Proteomes" id="UP000823775"/>
    </source>
</evidence>
<comment type="caution">
    <text evidence="1">The sequence shown here is derived from an EMBL/GenBank/DDBJ whole genome shotgun (WGS) entry which is preliminary data.</text>
</comment>
<protein>
    <recommendedName>
        <fullName evidence="3">SCP domain-containing protein</fullName>
    </recommendedName>
</protein>
<evidence type="ECO:0000313" key="1">
    <source>
        <dbReference type="EMBL" id="MCE3051140.1"/>
    </source>
</evidence>
<accession>A0ABS8WNR4</accession>